<organism evidence="3 4">
    <name type="scientific">Venustampulla echinocandica</name>
    <dbReference type="NCBI Taxonomy" id="2656787"/>
    <lineage>
        <taxon>Eukaryota</taxon>
        <taxon>Fungi</taxon>
        <taxon>Dikarya</taxon>
        <taxon>Ascomycota</taxon>
        <taxon>Pezizomycotina</taxon>
        <taxon>Leotiomycetes</taxon>
        <taxon>Helotiales</taxon>
        <taxon>Pleuroascaceae</taxon>
        <taxon>Venustampulla</taxon>
    </lineage>
</organism>
<keyword evidence="4" id="KW-1185">Reference proteome</keyword>
<name>A0A370TXA9_9HELO</name>
<evidence type="ECO:0000259" key="1">
    <source>
        <dbReference type="Pfam" id="PF06985"/>
    </source>
</evidence>
<dbReference type="Pfam" id="PF06985">
    <property type="entry name" value="HET"/>
    <property type="match status" value="1"/>
</dbReference>
<dbReference type="InterPro" id="IPR010730">
    <property type="entry name" value="HET"/>
</dbReference>
<dbReference type="AlphaFoldDB" id="A0A370TXA9"/>
<comment type="caution">
    <text evidence="3">The sequence shown here is derived from an EMBL/GenBank/DDBJ whole genome shotgun (WGS) entry which is preliminary data.</text>
</comment>
<dbReference type="PANTHER" id="PTHR10622">
    <property type="entry name" value="HET DOMAIN-CONTAINING PROTEIN"/>
    <property type="match status" value="1"/>
</dbReference>
<sequence length="662" mass="75584">MRLIKADTIQIYEFPDVKTAPAFAILSHTWSDQECSLRDMDDPGAKSKTGYMKIKYCCEQALKDGFEWAWVDTCCIDKTSSAELSEAINSMFRWYRTAAICYAYLSDVANLSELERSRWFTRGWTLQELVAPREIVFYSSDWTLLGSKLKISDKLCKITNIDAEVLATGAFHHVSIAGRMSWAASRQTTRVEDLAYCLMGIFDINMPLLYGEGKKSFIRLQEEILRVSDDSSLFAWGLPANIRSGHDFFATQDYADGSKLRGLFAESPAAFKQCHRIQPLENWKTPAEAIETKGGVEITLPVFESGLHLAAAMPFTLDELYDSYLCIPLMRGSNSRVARWGELVQIPVSGHSLEDIRVAKWSTERLLISPPVSVRMQPQAAVKHFDISGMSRPKDNLNYILEEVYCLPHARYSAEDGEVTLSEMKEGPHAVLFFTQNFKSQEIAELNSGKNKAEVKSKLHQEGSQRYGRTGSEIAGIKGLRVVELNSRQPRFAVLLGRNNTADYGSGSSGSWMKFIHILDENKADEDFHSLLQRNAELVRYCATRSQIISALAHQEAERSFLWDSSKDTKYGCWIQHREEHFSVQKFGGRRLPTAVYKHHKNVRDVFVDISFQAEWRNFMELKIVYSMKIYAEEDRWKKRSPRVDNQPSKSIARMGMYWLLR</sequence>
<evidence type="ECO:0000259" key="2">
    <source>
        <dbReference type="Pfam" id="PF26640"/>
    </source>
</evidence>
<dbReference type="PANTHER" id="PTHR10622:SF10">
    <property type="entry name" value="HET DOMAIN-CONTAINING PROTEIN"/>
    <property type="match status" value="1"/>
</dbReference>
<accession>A0A370TXA9</accession>
<feature type="domain" description="Heterokaryon incompatibility" evidence="1">
    <location>
        <begin position="23"/>
        <end position="109"/>
    </location>
</feature>
<evidence type="ECO:0000313" key="4">
    <source>
        <dbReference type="Proteomes" id="UP000254866"/>
    </source>
</evidence>
<feature type="domain" description="DUF8212" evidence="2">
    <location>
        <begin position="216"/>
        <end position="282"/>
    </location>
</feature>
<dbReference type="STRING" id="2656787.A0A370TXA9"/>
<dbReference type="EMBL" id="NPIC01000001">
    <property type="protein sequence ID" value="RDL40149.1"/>
    <property type="molecule type" value="Genomic_DNA"/>
</dbReference>
<evidence type="ECO:0000313" key="3">
    <source>
        <dbReference type="EMBL" id="RDL40149.1"/>
    </source>
</evidence>
<dbReference type="GeneID" id="43592977"/>
<dbReference type="Pfam" id="PF26640">
    <property type="entry name" value="DUF8212"/>
    <property type="match status" value="1"/>
</dbReference>
<gene>
    <name evidence="3" type="ORF">BP5553_00128</name>
</gene>
<dbReference type="Proteomes" id="UP000254866">
    <property type="component" value="Unassembled WGS sequence"/>
</dbReference>
<dbReference type="InterPro" id="IPR058525">
    <property type="entry name" value="DUF8212"/>
</dbReference>
<dbReference type="RefSeq" id="XP_031872805.1">
    <property type="nucleotide sequence ID" value="XM_032008751.1"/>
</dbReference>
<proteinExistence type="predicted"/>
<reference evidence="3 4" key="1">
    <citation type="journal article" date="2018" name="IMA Fungus">
        <title>IMA Genome-F 9: Draft genome sequence of Annulohypoxylon stygium, Aspergillus mulundensis, Berkeleyomyces basicola (syn. Thielaviopsis basicola), Ceratocystis smalleyi, two Cercospora beticola strains, Coleophoma cylindrospora, Fusarium fracticaudum, Phialophora cf. hyalina, and Morchella septimelata.</title>
        <authorList>
            <person name="Wingfield B.D."/>
            <person name="Bills G.F."/>
            <person name="Dong Y."/>
            <person name="Huang W."/>
            <person name="Nel W.J."/>
            <person name="Swalarsk-Parry B.S."/>
            <person name="Vaghefi N."/>
            <person name="Wilken P.M."/>
            <person name="An Z."/>
            <person name="de Beer Z.W."/>
            <person name="De Vos L."/>
            <person name="Chen L."/>
            <person name="Duong T.A."/>
            <person name="Gao Y."/>
            <person name="Hammerbacher A."/>
            <person name="Kikkert J.R."/>
            <person name="Li Y."/>
            <person name="Li H."/>
            <person name="Li K."/>
            <person name="Li Q."/>
            <person name="Liu X."/>
            <person name="Ma X."/>
            <person name="Naidoo K."/>
            <person name="Pethybridge S.J."/>
            <person name="Sun J."/>
            <person name="Steenkamp E.T."/>
            <person name="van der Nest M.A."/>
            <person name="van Wyk S."/>
            <person name="Wingfield M.J."/>
            <person name="Xiong C."/>
            <person name="Yue Q."/>
            <person name="Zhang X."/>
        </authorList>
    </citation>
    <scope>NUCLEOTIDE SEQUENCE [LARGE SCALE GENOMIC DNA]</scope>
    <source>
        <strain evidence="3 4">BP 5553</strain>
    </source>
</reference>
<protein>
    <submittedName>
        <fullName evidence="3">Uncharacterized protein</fullName>
    </submittedName>
</protein>
<dbReference type="OrthoDB" id="674604at2759"/>